<protein>
    <recommendedName>
        <fullName evidence="3">histidine kinase</fullName>
        <ecNumber evidence="3">2.7.13.3</ecNumber>
    </recommendedName>
</protein>
<evidence type="ECO:0000256" key="10">
    <source>
        <dbReference type="SAM" id="Phobius"/>
    </source>
</evidence>
<dbReference type="OrthoDB" id="9805967at2"/>
<dbReference type="NCBIfam" id="TIGR00229">
    <property type="entry name" value="sensory_box"/>
    <property type="match status" value="2"/>
</dbReference>
<dbReference type="Gene3D" id="6.10.340.10">
    <property type="match status" value="1"/>
</dbReference>
<keyword evidence="4" id="KW-0597">Phosphoprotein</keyword>
<keyword evidence="5" id="KW-0808">Transferase</keyword>
<dbReference type="SUPFAM" id="SSF55785">
    <property type="entry name" value="PYP-like sensor domain (PAS domain)"/>
    <property type="match status" value="2"/>
</dbReference>
<dbReference type="PANTHER" id="PTHR43065">
    <property type="entry name" value="SENSOR HISTIDINE KINASE"/>
    <property type="match status" value="1"/>
</dbReference>
<evidence type="ECO:0000259" key="11">
    <source>
        <dbReference type="PROSITE" id="PS50109"/>
    </source>
</evidence>
<accession>S7T102</accession>
<dbReference type="InterPro" id="IPR036890">
    <property type="entry name" value="HATPase_C_sf"/>
</dbReference>
<dbReference type="Gene3D" id="1.10.287.130">
    <property type="match status" value="1"/>
</dbReference>
<evidence type="ECO:0000313" key="15">
    <source>
        <dbReference type="EMBL" id="EPR30737.1"/>
    </source>
</evidence>
<dbReference type="PROSITE" id="PS50885">
    <property type="entry name" value="HAMP"/>
    <property type="match status" value="1"/>
</dbReference>
<dbReference type="STRING" id="1121439.dsat_1459"/>
<dbReference type="Gene3D" id="3.30.565.10">
    <property type="entry name" value="Histidine kinase-like ATPase, C-terminal domain"/>
    <property type="match status" value="1"/>
</dbReference>
<evidence type="ECO:0000256" key="6">
    <source>
        <dbReference type="ARBA" id="ARBA00022741"/>
    </source>
</evidence>
<organism evidence="15 16">
    <name type="scientific">Alkalidesulfovibrio alkalitolerans DSM 16529</name>
    <dbReference type="NCBI Taxonomy" id="1121439"/>
    <lineage>
        <taxon>Bacteria</taxon>
        <taxon>Pseudomonadati</taxon>
        <taxon>Thermodesulfobacteriota</taxon>
        <taxon>Desulfovibrionia</taxon>
        <taxon>Desulfovibrionales</taxon>
        <taxon>Desulfovibrionaceae</taxon>
        <taxon>Alkalidesulfovibrio</taxon>
    </lineage>
</organism>
<dbReference type="GO" id="GO:0000155">
    <property type="term" value="F:phosphorelay sensor kinase activity"/>
    <property type="evidence" value="ECO:0007669"/>
    <property type="project" value="InterPro"/>
</dbReference>
<dbReference type="PROSITE" id="PS50109">
    <property type="entry name" value="HIS_KIN"/>
    <property type="match status" value="1"/>
</dbReference>
<feature type="domain" description="PAC" evidence="13">
    <location>
        <begin position="347"/>
        <end position="399"/>
    </location>
</feature>
<dbReference type="EMBL" id="ATHI01000031">
    <property type="protein sequence ID" value="EPR30737.1"/>
    <property type="molecule type" value="Genomic_DNA"/>
</dbReference>
<keyword evidence="7 15" id="KW-0418">Kinase</keyword>
<dbReference type="InterPro" id="IPR000014">
    <property type="entry name" value="PAS"/>
</dbReference>
<dbReference type="InterPro" id="IPR035965">
    <property type="entry name" value="PAS-like_dom_sf"/>
</dbReference>
<proteinExistence type="predicted"/>
<evidence type="ECO:0000259" key="12">
    <source>
        <dbReference type="PROSITE" id="PS50112"/>
    </source>
</evidence>
<keyword evidence="16" id="KW-1185">Reference proteome</keyword>
<dbReference type="InterPro" id="IPR036097">
    <property type="entry name" value="HisK_dim/P_sf"/>
</dbReference>
<evidence type="ECO:0000256" key="5">
    <source>
        <dbReference type="ARBA" id="ARBA00022679"/>
    </source>
</evidence>
<dbReference type="InterPro" id="IPR000700">
    <property type="entry name" value="PAS-assoc_C"/>
</dbReference>
<keyword evidence="10" id="KW-1133">Transmembrane helix</keyword>
<dbReference type="SUPFAM" id="SSF55874">
    <property type="entry name" value="ATPase domain of HSP90 chaperone/DNA topoisomerase II/histidine kinase"/>
    <property type="match status" value="1"/>
</dbReference>
<comment type="subcellular location">
    <subcellularLocation>
        <location evidence="2">Membrane</location>
    </subcellularLocation>
</comment>
<evidence type="ECO:0000313" key="16">
    <source>
        <dbReference type="Proteomes" id="UP000014975"/>
    </source>
</evidence>
<dbReference type="RefSeq" id="WP_020888155.1">
    <property type="nucleotide sequence ID" value="NZ_ATHI01000031.1"/>
</dbReference>
<dbReference type="Pfam" id="PF00512">
    <property type="entry name" value="HisKA"/>
    <property type="match status" value="1"/>
</dbReference>
<dbReference type="InterPro" id="IPR013656">
    <property type="entry name" value="PAS_4"/>
</dbReference>
<dbReference type="SMART" id="SM00387">
    <property type="entry name" value="HATPase_c"/>
    <property type="match status" value="1"/>
</dbReference>
<evidence type="ECO:0000256" key="9">
    <source>
        <dbReference type="ARBA" id="ARBA00023012"/>
    </source>
</evidence>
<evidence type="ECO:0000256" key="3">
    <source>
        <dbReference type="ARBA" id="ARBA00012438"/>
    </source>
</evidence>
<dbReference type="Pfam" id="PF08448">
    <property type="entry name" value="PAS_4"/>
    <property type="match status" value="1"/>
</dbReference>
<keyword evidence="6" id="KW-0547">Nucleotide-binding</keyword>
<dbReference type="AlphaFoldDB" id="S7T102"/>
<dbReference type="PROSITE" id="PS50113">
    <property type="entry name" value="PAC"/>
    <property type="match status" value="1"/>
</dbReference>
<dbReference type="InterPro" id="IPR004358">
    <property type="entry name" value="Sig_transdc_His_kin-like_C"/>
</dbReference>
<dbReference type="Pfam" id="PF13426">
    <property type="entry name" value="PAS_9"/>
    <property type="match status" value="1"/>
</dbReference>
<sequence length="757" mass="85311">MRRIFDYIRRRLILKINLPVAVVLILSTSIWASFHLSFQERIVTENIIQHAERLSNTIRLGLHYAMMLNSRDDIKMIVNNYSRLGEIRGVRIIDKYSVVMFSSHASEVGEEIDQASGICQVCHAISPAILYPTQEQSIYQQTVVNDERIMRMVSPIPNDPGCSGPPCHYHRPDEPILGVLDIAFSLDQTDLLARDSRRNTILLAVLLFVSIFATLFILFFVLIKRPLSKIVQGAGQLAKGVKIERAMVDQPDEIGQLSKAIFEMGNDLIDKQDQLRIQRNQYQNLFEGVPCLITVQNEDLQLLSFNRTFEEKFSASVGEYCYKAYKNRDDPCPSCPVLKTISDGKSHVTEETGYYKDGRKAHWIVTTSPIYDTDGNVVAAMEMCLDITSRKELEEEVRRSEKKYCDIFNNIPNSLFVIDADDFSILDCNRSALSLYGYTKSELLGMSFLQLCVDDGSNSCIRAVQTGDIINQSKHITKSGREFYVSVHSSPSEFAGRKVWLVSITDITKRLEIEQHLIQASKMATLGEMATGVAHELNQPLAVIQTSVDLLKRKIGRGDPVPAEDIAKIAELASGSVDRATKIIGHMRAFGRMSDIQMERVNINDVLKRAFEFFKQQLTLRNITVDWDEDEKLPLVLCEPNRMEQVFINFLLNARDAIEEKAQKSGGDNDRRITIKTMHNHEFVTVRISDTGTGVPKSLRNRIFEPFFTTKQVGKGTGLGLSISYGIVRDCGGTINVTNNDSGGASFFIRLPVAPRK</sequence>
<dbReference type="PANTHER" id="PTHR43065:SF46">
    <property type="entry name" value="C4-DICARBOXYLATE TRANSPORT SENSOR PROTEIN DCTB"/>
    <property type="match status" value="1"/>
</dbReference>
<comment type="caution">
    <text evidence="15">The sequence shown here is derived from an EMBL/GenBank/DDBJ whole genome shotgun (WGS) entry which is preliminary data.</text>
</comment>
<evidence type="ECO:0000256" key="1">
    <source>
        <dbReference type="ARBA" id="ARBA00000085"/>
    </source>
</evidence>
<dbReference type="CDD" id="cd00082">
    <property type="entry name" value="HisKA"/>
    <property type="match status" value="1"/>
</dbReference>
<feature type="domain" description="PAS" evidence="12">
    <location>
        <begin position="400"/>
        <end position="449"/>
    </location>
</feature>
<dbReference type="PROSITE" id="PS50112">
    <property type="entry name" value="PAS"/>
    <property type="match status" value="1"/>
</dbReference>
<dbReference type="Gene3D" id="3.30.450.290">
    <property type="match status" value="1"/>
</dbReference>
<keyword evidence="10" id="KW-0812">Transmembrane</keyword>
<dbReference type="InterPro" id="IPR003660">
    <property type="entry name" value="HAMP_dom"/>
</dbReference>
<feature type="transmembrane region" description="Helical" evidence="10">
    <location>
        <begin position="201"/>
        <end position="223"/>
    </location>
</feature>
<dbReference type="CDD" id="cd06225">
    <property type="entry name" value="HAMP"/>
    <property type="match status" value="1"/>
</dbReference>
<evidence type="ECO:0000259" key="14">
    <source>
        <dbReference type="PROSITE" id="PS50885"/>
    </source>
</evidence>
<comment type="catalytic activity">
    <reaction evidence="1">
        <text>ATP + protein L-histidine = ADP + protein N-phospho-L-histidine.</text>
        <dbReference type="EC" id="2.7.13.3"/>
    </reaction>
</comment>
<name>S7T102_9BACT</name>
<dbReference type="PATRIC" id="fig|1121439.3.peg.2846"/>
<evidence type="ECO:0000256" key="2">
    <source>
        <dbReference type="ARBA" id="ARBA00004370"/>
    </source>
</evidence>
<dbReference type="GO" id="GO:0005524">
    <property type="term" value="F:ATP binding"/>
    <property type="evidence" value="ECO:0007669"/>
    <property type="project" value="UniProtKB-KW"/>
</dbReference>
<dbReference type="eggNOG" id="COG3850">
    <property type="taxonomic scope" value="Bacteria"/>
</dbReference>
<evidence type="ECO:0000256" key="7">
    <source>
        <dbReference type="ARBA" id="ARBA00022777"/>
    </source>
</evidence>
<gene>
    <name evidence="15" type="ORF">dsat_1459</name>
</gene>
<dbReference type="InterPro" id="IPR003661">
    <property type="entry name" value="HisK_dim/P_dom"/>
</dbReference>
<keyword evidence="10" id="KW-0472">Membrane</keyword>
<dbReference type="GO" id="GO:0016020">
    <property type="term" value="C:membrane"/>
    <property type="evidence" value="ECO:0007669"/>
    <property type="project" value="UniProtKB-SubCell"/>
</dbReference>
<dbReference type="eggNOG" id="COG4191">
    <property type="taxonomic scope" value="Bacteria"/>
</dbReference>
<evidence type="ECO:0000256" key="4">
    <source>
        <dbReference type="ARBA" id="ARBA00022553"/>
    </source>
</evidence>
<dbReference type="SUPFAM" id="SSF47384">
    <property type="entry name" value="Homodimeric domain of signal transducing histidine kinase"/>
    <property type="match status" value="1"/>
</dbReference>
<dbReference type="InterPro" id="IPR003594">
    <property type="entry name" value="HATPase_dom"/>
</dbReference>
<dbReference type="EC" id="2.7.13.3" evidence="3"/>
<feature type="domain" description="Histidine kinase" evidence="11">
    <location>
        <begin position="532"/>
        <end position="755"/>
    </location>
</feature>
<keyword evidence="9" id="KW-0902">Two-component regulatory system</keyword>
<evidence type="ECO:0000256" key="8">
    <source>
        <dbReference type="ARBA" id="ARBA00022840"/>
    </source>
</evidence>
<dbReference type="PRINTS" id="PR00344">
    <property type="entry name" value="BCTRLSENSOR"/>
</dbReference>
<dbReference type="SMART" id="SM00091">
    <property type="entry name" value="PAS"/>
    <property type="match status" value="2"/>
</dbReference>
<dbReference type="InterPro" id="IPR005467">
    <property type="entry name" value="His_kinase_dom"/>
</dbReference>
<evidence type="ECO:0000259" key="13">
    <source>
        <dbReference type="PROSITE" id="PS50113"/>
    </source>
</evidence>
<feature type="domain" description="HAMP" evidence="14">
    <location>
        <begin position="221"/>
        <end position="273"/>
    </location>
</feature>
<dbReference type="CDD" id="cd00130">
    <property type="entry name" value="PAS"/>
    <property type="match status" value="1"/>
</dbReference>
<dbReference type="SMART" id="SM00388">
    <property type="entry name" value="HisKA"/>
    <property type="match status" value="1"/>
</dbReference>
<keyword evidence="8" id="KW-0067">ATP-binding</keyword>
<dbReference type="Proteomes" id="UP000014975">
    <property type="component" value="Unassembled WGS sequence"/>
</dbReference>
<reference evidence="15 16" key="1">
    <citation type="journal article" date="2013" name="Genome Announc.">
        <title>Draft genome sequences for three mercury-methylating, sulfate-reducing bacteria.</title>
        <authorList>
            <person name="Brown S.D."/>
            <person name="Hurt R.A.Jr."/>
            <person name="Gilmour C.C."/>
            <person name="Elias D.A."/>
        </authorList>
    </citation>
    <scope>NUCLEOTIDE SEQUENCE [LARGE SCALE GENOMIC DNA]</scope>
    <source>
        <strain evidence="15 16">DSM 16529</strain>
    </source>
</reference>
<dbReference type="Gene3D" id="3.30.450.20">
    <property type="entry name" value="PAS domain"/>
    <property type="match status" value="2"/>
</dbReference>
<dbReference type="Pfam" id="PF02518">
    <property type="entry name" value="HATPase_c"/>
    <property type="match status" value="1"/>
</dbReference>